<dbReference type="Pfam" id="PF18790">
    <property type="entry name" value="KfrB"/>
    <property type="match status" value="1"/>
</dbReference>
<dbReference type="InterPro" id="IPR040782">
    <property type="entry name" value="KfrB"/>
</dbReference>
<evidence type="ECO:0000259" key="2">
    <source>
        <dbReference type="Pfam" id="PF18790"/>
    </source>
</evidence>
<feature type="region of interest" description="Disordered" evidence="1">
    <location>
        <begin position="92"/>
        <end position="117"/>
    </location>
</feature>
<organism evidence="3">
    <name type="scientific">Klebsiella pneumoniae</name>
    <dbReference type="NCBI Taxonomy" id="573"/>
    <lineage>
        <taxon>Bacteria</taxon>
        <taxon>Pseudomonadati</taxon>
        <taxon>Pseudomonadota</taxon>
        <taxon>Gammaproteobacteria</taxon>
        <taxon>Enterobacterales</taxon>
        <taxon>Enterobacteriaceae</taxon>
        <taxon>Klebsiella/Raoultella group</taxon>
        <taxon>Klebsiella</taxon>
        <taxon>Klebsiella pneumoniae complex</taxon>
    </lineage>
</organism>
<gene>
    <name evidence="3" type="primary">traO</name>
</gene>
<feature type="compositionally biased region" description="Polar residues" evidence="1">
    <location>
        <begin position="92"/>
        <end position="101"/>
    </location>
</feature>
<sequence length="117" mass="13057">MSKQRVLVMNGQRVLQSEEAGKWKNDNVDKAGSIKPGIYPLYLSKGPDKASSYNGPILHADKQSVYQQVGKQIFKHDRQNFDKLPEVGTEKSISYDQTSGKAQVAAATEKQGRKFSR</sequence>
<dbReference type="EMBL" id="KX377410">
    <property type="protein sequence ID" value="APB02213.1"/>
    <property type="molecule type" value="Genomic_DNA"/>
</dbReference>
<feature type="domain" description="KfrB" evidence="2">
    <location>
        <begin position="52"/>
        <end position="105"/>
    </location>
</feature>
<proteinExistence type="predicted"/>
<reference evidence="3" key="1">
    <citation type="submission" date="2016-06" db="EMBL/GenBank/DDBJ databases">
        <title>An IncP plasmid carrying the colistin resistance gene mcr-1 in Klebsiella pneumoniae from hospital sewage.</title>
        <authorList>
            <person name="Zhao F."/>
            <person name="Feng Y."/>
            <person name="Zong Z."/>
        </authorList>
    </citation>
    <scope>NUCLEOTIDE SEQUENCE</scope>
    <source>
        <strain evidence="3">WCHKP1511</strain>
        <plasmid evidence="3">pMCR_1511</plasmid>
    </source>
</reference>
<protein>
    <submittedName>
        <fullName evidence="3">TraO</fullName>
    </submittedName>
</protein>
<name>A0A1I9ZJK9_KLEPN</name>
<dbReference type="RefSeq" id="WP_024189761.1">
    <property type="nucleotide sequence ID" value="NZ_CP028855.1"/>
</dbReference>
<keyword evidence="3" id="KW-0614">Plasmid</keyword>
<dbReference type="AlphaFoldDB" id="A0A1I9ZJK9"/>
<evidence type="ECO:0000256" key="1">
    <source>
        <dbReference type="SAM" id="MobiDB-lite"/>
    </source>
</evidence>
<geneLocation type="plasmid" evidence="3">
    <name>pMCR_1511</name>
</geneLocation>
<evidence type="ECO:0000313" key="3">
    <source>
        <dbReference type="EMBL" id="APB02213.1"/>
    </source>
</evidence>
<accession>A0A1I9ZJK9</accession>